<sequence length="348" mass="39967">MEKKRKVLHVLQSSKYSGAENVACTIIKMFNQASDNIIFFYTSPNGKIKDVLNKKNIKYLPMEKLTYFKLKKIINEINPDVIHAHDFRASVICSLFYKQAKIISHLHHNAPWLSKLNLKSILYAYVAHKFSKIILVSEHIYIDYIFKNKLDSNYIVIQNPINIKEKSKYNINLNNRKYASIFVGRLEDVKNPFLVYDVFNKFSVSNPNQQFAFIGDGCLYKDLKEMIQINKNRNIELLGFKDNVMEYIGNSKTICIPSKWEGFGLVAVEALSVGTVVLCSGKGALGDIISENEGFICNNMDDYVNNLKGLLSNQICLNMKSTNSIKRSLNYDNVNEYKEIIRGIYNGY</sequence>
<dbReference type="InterPro" id="IPR001296">
    <property type="entry name" value="Glyco_trans_1"/>
</dbReference>
<dbReference type="HOGENOM" id="CLU_009583_0_1_9"/>
<dbReference type="InterPro" id="IPR028098">
    <property type="entry name" value="Glyco_trans_4-like_N"/>
</dbReference>
<dbReference type="PANTHER" id="PTHR45947">
    <property type="entry name" value="SULFOQUINOVOSYL TRANSFERASE SQD2"/>
    <property type="match status" value="1"/>
</dbReference>
<proteinExistence type="predicted"/>
<feature type="domain" description="Glycosyl transferase family 1" evidence="1">
    <location>
        <begin position="165"/>
        <end position="315"/>
    </location>
</feature>
<comment type="caution">
    <text evidence="3">The sequence shown here is derived from an EMBL/GenBank/DDBJ whole genome shotgun (WGS) entry which is preliminary data.</text>
</comment>
<dbReference type="Pfam" id="PF13439">
    <property type="entry name" value="Glyco_transf_4"/>
    <property type="match status" value="1"/>
</dbReference>
<dbReference type="PANTHER" id="PTHR45947:SF3">
    <property type="entry name" value="SULFOQUINOVOSYL TRANSFERASE SQD2"/>
    <property type="match status" value="1"/>
</dbReference>
<keyword evidence="4" id="KW-1185">Reference proteome</keyword>
<gene>
    <name evidence="3" type="ORF">CLORAM_00876</name>
</gene>
<keyword evidence="3" id="KW-0808">Transferase</keyword>
<dbReference type="AlphaFoldDB" id="B0N358"/>
<reference evidence="3" key="2">
    <citation type="submission" date="2014-06" db="EMBL/GenBank/DDBJ databases">
        <title>Draft genome sequence of Clostridium ramosum(DSM 1402).</title>
        <authorList>
            <person name="Sudarsanam P."/>
            <person name="Ley R."/>
            <person name="Guruge J."/>
            <person name="Turnbaugh P.J."/>
            <person name="Mahowald M."/>
            <person name="Liep D."/>
            <person name="Gordon J."/>
        </authorList>
    </citation>
    <scope>NUCLEOTIDE SEQUENCE</scope>
    <source>
        <strain evidence="3">DSM 1402</strain>
    </source>
</reference>
<dbReference type="GO" id="GO:0016757">
    <property type="term" value="F:glycosyltransferase activity"/>
    <property type="evidence" value="ECO:0007669"/>
    <property type="project" value="UniProtKB-KW"/>
</dbReference>
<organism evidence="3 4">
    <name type="scientific">Thomasclavelia ramosa DSM 1402</name>
    <dbReference type="NCBI Taxonomy" id="445974"/>
    <lineage>
        <taxon>Bacteria</taxon>
        <taxon>Bacillati</taxon>
        <taxon>Bacillota</taxon>
        <taxon>Erysipelotrichia</taxon>
        <taxon>Erysipelotrichales</taxon>
        <taxon>Coprobacillaceae</taxon>
        <taxon>Thomasclavelia</taxon>
    </lineage>
</organism>
<dbReference type="eggNOG" id="COG0438">
    <property type="taxonomic scope" value="Bacteria"/>
</dbReference>
<accession>B0N358</accession>
<dbReference type="Gene3D" id="3.40.50.2000">
    <property type="entry name" value="Glycogen Phosphorylase B"/>
    <property type="match status" value="2"/>
</dbReference>
<dbReference type="InterPro" id="IPR050194">
    <property type="entry name" value="Glycosyltransferase_grp1"/>
</dbReference>
<dbReference type="Proteomes" id="UP000005798">
    <property type="component" value="Unassembled WGS sequence"/>
</dbReference>
<dbReference type="SUPFAM" id="SSF53756">
    <property type="entry name" value="UDP-Glycosyltransferase/glycogen phosphorylase"/>
    <property type="match status" value="1"/>
</dbReference>
<evidence type="ECO:0000313" key="3">
    <source>
        <dbReference type="EMBL" id="EDS18880.1"/>
    </source>
</evidence>
<dbReference type="RefSeq" id="WP_003535901.1">
    <property type="nucleotide sequence ID" value="NZ_CP036346.1"/>
</dbReference>
<name>B0N358_9FIRM</name>
<keyword evidence="3" id="KW-0328">Glycosyltransferase</keyword>
<dbReference type="EMBL" id="ABFX02000004">
    <property type="protein sequence ID" value="EDS18880.1"/>
    <property type="molecule type" value="Genomic_DNA"/>
</dbReference>
<evidence type="ECO:0000313" key="4">
    <source>
        <dbReference type="Proteomes" id="UP000005798"/>
    </source>
</evidence>
<feature type="domain" description="Glycosyltransferase subfamily 4-like N-terminal" evidence="2">
    <location>
        <begin position="17"/>
        <end position="164"/>
    </location>
</feature>
<evidence type="ECO:0000259" key="1">
    <source>
        <dbReference type="Pfam" id="PF00534"/>
    </source>
</evidence>
<protein>
    <submittedName>
        <fullName evidence="3">Glycosyltransferase, group 1 family protein</fullName>
        <ecNumber evidence="3">2.4.-.-</ecNumber>
    </submittedName>
</protein>
<dbReference type="EC" id="2.4.-.-" evidence="3"/>
<evidence type="ECO:0000259" key="2">
    <source>
        <dbReference type="Pfam" id="PF13439"/>
    </source>
</evidence>
<dbReference type="Pfam" id="PF00534">
    <property type="entry name" value="Glycos_transf_1"/>
    <property type="match status" value="1"/>
</dbReference>
<reference evidence="3" key="1">
    <citation type="submission" date="2007-11" db="EMBL/GenBank/DDBJ databases">
        <authorList>
            <person name="Fulton L."/>
            <person name="Clifton S."/>
            <person name="Fulton B."/>
            <person name="Xu J."/>
            <person name="Minx P."/>
            <person name="Pepin K.H."/>
            <person name="Johnson M."/>
            <person name="Thiruvilangam P."/>
            <person name="Bhonagiri V."/>
            <person name="Nash W.E."/>
            <person name="Mardis E.R."/>
            <person name="Wilson R.K."/>
        </authorList>
    </citation>
    <scope>NUCLEOTIDE SEQUENCE [LARGE SCALE GENOMIC DNA]</scope>
    <source>
        <strain evidence="3">DSM 1402</strain>
    </source>
</reference>